<name>A0A397TZ95_9GLOM</name>
<sequence length="165" mass="19410">MTKDEVLKRNEEKEEEKLQKSLEIIEAIRKDNEICETKSSKNEYDILLKSAIKEFKRRNYSSSVCSLTSIIFANHKNNQEQLLAVDAKFWLARIYEKGLGFKKNERNQAFNYYEEVFNSNSRLKENARDRLIICYNNGIGVKKDNSKANELYKGIPNKILENKNF</sequence>
<dbReference type="EMBL" id="QKWP01004188">
    <property type="protein sequence ID" value="RIB00463.1"/>
    <property type="molecule type" value="Genomic_DNA"/>
</dbReference>
<keyword evidence="2" id="KW-1185">Reference proteome</keyword>
<dbReference type="Proteomes" id="UP000266673">
    <property type="component" value="Unassembled WGS sequence"/>
</dbReference>
<evidence type="ECO:0000313" key="2">
    <source>
        <dbReference type="Proteomes" id="UP000266673"/>
    </source>
</evidence>
<protein>
    <submittedName>
        <fullName evidence="1">Uncharacterized protein</fullName>
    </submittedName>
</protein>
<organism evidence="1 2">
    <name type="scientific">Gigaspora rosea</name>
    <dbReference type="NCBI Taxonomy" id="44941"/>
    <lineage>
        <taxon>Eukaryota</taxon>
        <taxon>Fungi</taxon>
        <taxon>Fungi incertae sedis</taxon>
        <taxon>Mucoromycota</taxon>
        <taxon>Glomeromycotina</taxon>
        <taxon>Glomeromycetes</taxon>
        <taxon>Diversisporales</taxon>
        <taxon>Gigasporaceae</taxon>
        <taxon>Gigaspora</taxon>
    </lineage>
</organism>
<dbReference type="InterPro" id="IPR006597">
    <property type="entry name" value="Sel1-like"/>
</dbReference>
<evidence type="ECO:0000313" key="1">
    <source>
        <dbReference type="EMBL" id="RIB00463.1"/>
    </source>
</evidence>
<dbReference type="Pfam" id="PF08238">
    <property type="entry name" value="Sel1"/>
    <property type="match status" value="2"/>
</dbReference>
<accession>A0A397TZ95</accession>
<dbReference type="InterPro" id="IPR011990">
    <property type="entry name" value="TPR-like_helical_dom_sf"/>
</dbReference>
<reference evidence="1 2" key="1">
    <citation type="submission" date="2018-06" db="EMBL/GenBank/DDBJ databases">
        <title>Comparative genomics reveals the genomic features of Rhizophagus irregularis, R. cerebriforme, R. diaphanum and Gigaspora rosea, and their symbiotic lifestyle signature.</title>
        <authorList>
            <person name="Morin E."/>
            <person name="San Clemente H."/>
            <person name="Chen E.C.H."/>
            <person name="De La Providencia I."/>
            <person name="Hainaut M."/>
            <person name="Kuo A."/>
            <person name="Kohler A."/>
            <person name="Murat C."/>
            <person name="Tang N."/>
            <person name="Roy S."/>
            <person name="Loubradou J."/>
            <person name="Henrissat B."/>
            <person name="Grigoriev I.V."/>
            <person name="Corradi N."/>
            <person name="Roux C."/>
            <person name="Martin F.M."/>
        </authorList>
    </citation>
    <scope>NUCLEOTIDE SEQUENCE [LARGE SCALE GENOMIC DNA]</scope>
    <source>
        <strain evidence="1 2">DAOM 194757</strain>
    </source>
</reference>
<comment type="caution">
    <text evidence="1">The sequence shown here is derived from an EMBL/GenBank/DDBJ whole genome shotgun (WGS) entry which is preliminary data.</text>
</comment>
<dbReference type="AlphaFoldDB" id="A0A397TZ95"/>
<gene>
    <name evidence="1" type="ORF">C2G38_2304064</name>
</gene>
<dbReference type="SUPFAM" id="SSF81901">
    <property type="entry name" value="HCP-like"/>
    <property type="match status" value="1"/>
</dbReference>
<dbReference type="Gene3D" id="1.25.40.10">
    <property type="entry name" value="Tetratricopeptide repeat domain"/>
    <property type="match status" value="1"/>
</dbReference>
<dbReference type="OrthoDB" id="2434639at2759"/>
<proteinExistence type="predicted"/>